<evidence type="ECO:0000259" key="2">
    <source>
        <dbReference type="PROSITE" id="PS50969"/>
    </source>
</evidence>
<feature type="region of interest" description="Disordered" evidence="1">
    <location>
        <begin position="136"/>
        <end position="226"/>
    </location>
</feature>
<evidence type="ECO:0000313" key="3">
    <source>
        <dbReference type="EMBL" id="KAL1412756.1"/>
    </source>
</evidence>
<dbReference type="PANTHER" id="PTHR12210">
    <property type="entry name" value="DULLARD PROTEIN PHOSPHATASE"/>
    <property type="match status" value="1"/>
</dbReference>
<dbReference type="PROSITE" id="PS50969">
    <property type="entry name" value="FCP1"/>
    <property type="match status" value="1"/>
</dbReference>
<dbReference type="InterPro" id="IPR050365">
    <property type="entry name" value="TIM50"/>
</dbReference>
<feature type="compositionally biased region" description="Basic and acidic residues" evidence="1">
    <location>
        <begin position="259"/>
        <end position="278"/>
    </location>
</feature>
<sequence length="514" mass="52892">MATSSGAPPSNTADTVPQAAPGSSANTSTGADVSSPAAASSSGAVTGQPPAEAAAPVAAPADASTSSQLAKASSSAPAPAATTAKGGSAEKAPAAAAAAPVPAAAKSVPAKPASKKRRKRGGLASIFVVLGCLSTDDFEDIPPAKSTATSKPTGPSQPSGSAATATAAKTAVVPAAAAKDSTATTSRQPDAATNGEKVVDKSADRTSTPPPVIPLPDGLVPASEPTTAPLEETAGLTSAAVQAPGSGSEIIHQHMLHRSESEHHLPHAHAGAEAHNKTDTSGGYSDLSDSEDPDASAGSQELLYGDEDYEDEEDRLIAQGGIGIPIDEHGNPAPLLPEIDKRDTGRKCLVLDLDETLLHSSFKMLPSADYIVPVEIESQTHNVYVIKRPGVDHFLSEMGKIYEIVVFTASLSKYADPVLDMLDVGRVVRHRLFRESCYNHKGNYVKDLSQLGRDLSTSIIIDNSPASYIFHPNNAVPVSTWFNDPHDTELTDLCPFLADMATVDDVRGVLDGSI</sequence>
<dbReference type="Proteomes" id="UP001565368">
    <property type="component" value="Unassembled WGS sequence"/>
</dbReference>
<dbReference type="EMBL" id="JBBXJM010000001">
    <property type="protein sequence ID" value="KAL1412756.1"/>
    <property type="molecule type" value="Genomic_DNA"/>
</dbReference>
<proteinExistence type="predicted"/>
<dbReference type="GeneID" id="95981546"/>
<feature type="compositionally biased region" description="Low complexity" evidence="1">
    <location>
        <begin position="30"/>
        <end position="112"/>
    </location>
</feature>
<organism evidence="3 4">
    <name type="scientific">Vanrija albida</name>
    <dbReference type="NCBI Taxonomy" id="181172"/>
    <lineage>
        <taxon>Eukaryota</taxon>
        <taxon>Fungi</taxon>
        <taxon>Dikarya</taxon>
        <taxon>Basidiomycota</taxon>
        <taxon>Agaricomycotina</taxon>
        <taxon>Tremellomycetes</taxon>
        <taxon>Trichosporonales</taxon>
        <taxon>Trichosporonaceae</taxon>
        <taxon>Vanrija</taxon>
    </lineage>
</organism>
<feature type="compositionally biased region" description="Polar residues" evidence="1">
    <location>
        <begin position="1"/>
        <end position="29"/>
    </location>
</feature>
<keyword evidence="4" id="KW-1185">Reference proteome</keyword>
<feature type="compositionally biased region" description="Polar residues" evidence="1">
    <location>
        <begin position="146"/>
        <end position="160"/>
    </location>
</feature>
<dbReference type="SMART" id="SM00577">
    <property type="entry name" value="CPDc"/>
    <property type="match status" value="1"/>
</dbReference>
<evidence type="ECO:0000313" key="4">
    <source>
        <dbReference type="Proteomes" id="UP001565368"/>
    </source>
</evidence>
<dbReference type="CDD" id="cd07521">
    <property type="entry name" value="HAD_FCP1-like"/>
    <property type="match status" value="1"/>
</dbReference>
<dbReference type="InterPro" id="IPR036412">
    <property type="entry name" value="HAD-like_sf"/>
</dbReference>
<feature type="domain" description="FCP1 homology" evidence="2">
    <location>
        <begin position="342"/>
        <end position="500"/>
    </location>
</feature>
<dbReference type="NCBIfam" id="TIGR02251">
    <property type="entry name" value="HIF-SF_euk"/>
    <property type="match status" value="1"/>
</dbReference>
<gene>
    <name evidence="3" type="ORF">Q8F55_000503</name>
</gene>
<name>A0ABR3QEE5_9TREE</name>
<protein>
    <recommendedName>
        <fullName evidence="2">FCP1 homology domain-containing protein</fullName>
    </recommendedName>
</protein>
<dbReference type="InterPro" id="IPR023214">
    <property type="entry name" value="HAD_sf"/>
</dbReference>
<dbReference type="InterPro" id="IPR004274">
    <property type="entry name" value="FCP1_dom"/>
</dbReference>
<reference evidence="3 4" key="1">
    <citation type="submission" date="2023-08" db="EMBL/GenBank/DDBJ databases">
        <title>Annotated Genome Sequence of Vanrija albida AlHP1.</title>
        <authorList>
            <person name="Herzog R."/>
        </authorList>
    </citation>
    <scope>NUCLEOTIDE SEQUENCE [LARGE SCALE GENOMIC DNA]</scope>
    <source>
        <strain evidence="3 4">AlHP1</strain>
    </source>
</reference>
<comment type="caution">
    <text evidence="3">The sequence shown here is derived from an EMBL/GenBank/DDBJ whole genome shotgun (WGS) entry which is preliminary data.</text>
</comment>
<feature type="compositionally biased region" description="Low complexity" evidence="1">
    <location>
        <begin position="161"/>
        <end position="185"/>
    </location>
</feature>
<accession>A0ABR3QEE5</accession>
<evidence type="ECO:0000256" key="1">
    <source>
        <dbReference type="SAM" id="MobiDB-lite"/>
    </source>
</evidence>
<dbReference type="Gene3D" id="3.40.50.1000">
    <property type="entry name" value="HAD superfamily/HAD-like"/>
    <property type="match status" value="1"/>
</dbReference>
<feature type="region of interest" description="Disordered" evidence="1">
    <location>
        <begin position="1"/>
        <end position="120"/>
    </location>
</feature>
<dbReference type="SUPFAM" id="SSF56784">
    <property type="entry name" value="HAD-like"/>
    <property type="match status" value="1"/>
</dbReference>
<dbReference type="InterPro" id="IPR011948">
    <property type="entry name" value="Dullard_phosphatase"/>
</dbReference>
<dbReference type="RefSeq" id="XP_069212700.1">
    <property type="nucleotide sequence ID" value="XM_069349156.1"/>
</dbReference>
<dbReference type="Pfam" id="PF03031">
    <property type="entry name" value="NIF"/>
    <property type="match status" value="1"/>
</dbReference>
<feature type="region of interest" description="Disordered" evidence="1">
    <location>
        <begin position="259"/>
        <end position="299"/>
    </location>
</feature>